<dbReference type="AlphaFoldDB" id="A0AAN8FEG2"/>
<reference evidence="1 2" key="1">
    <citation type="submission" date="2019-10" db="EMBL/GenBank/DDBJ databases">
        <title>Assembly and Annotation for the nematode Trichostrongylus colubriformis.</title>
        <authorList>
            <person name="Martin J."/>
        </authorList>
    </citation>
    <scope>NUCLEOTIDE SEQUENCE [LARGE SCALE GENOMIC DNA]</scope>
    <source>
        <strain evidence="1">G859</strain>
        <tissue evidence="1">Whole worm</tissue>
    </source>
</reference>
<dbReference type="Proteomes" id="UP001331761">
    <property type="component" value="Unassembled WGS sequence"/>
</dbReference>
<name>A0AAN8FEG2_TRICO</name>
<organism evidence="1 2">
    <name type="scientific">Trichostrongylus colubriformis</name>
    <name type="common">Black scour worm</name>
    <dbReference type="NCBI Taxonomy" id="6319"/>
    <lineage>
        <taxon>Eukaryota</taxon>
        <taxon>Metazoa</taxon>
        <taxon>Ecdysozoa</taxon>
        <taxon>Nematoda</taxon>
        <taxon>Chromadorea</taxon>
        <taxon>Rhabditida</taxon>
        <taxon>Rhabditina</taxon>
        <taxon>Rhabditomorpha</taxon>
        <taxon>Strongyloidea</taxon>
        <taxon>Trichostrongylidae</taxon>
        <taxon>Trichostrongylus</taxon>
    </lineage>
</organism>
<comment type="caution">
    <text evidence="1">The sequence shown here is derived from an EMBL/GenBank/DDBJ whole genome shotgun (WGS) entry which is preliminary data.</text>
</comment>
<evidence type="ECO:0000313" key="2">
    <source>
        <dbReference type="Proteomes" id="UP001331761"/>
    </source>
</evidence>
<proteinExistence type="predicted"/>
<gene>
    <name evidence="1" type="ORF">GCK32_019522</name>
</gene>
<dbReference type="EMBL" id="WIXE01009703">
    <property type="protein sequence ID" value="KAK5978216.1"/>
    <property type="molecule type" value="Genomic_DNA"/>
</dbReference>
<evidence type="ECO:0000313" key="1">
    <source>
        <dbReference type="EMBL" id="KAK5978216.1"/>
    </source>
</evidence>
<keyword evidence="2" id="KW-1185">Reference proteome</keyword>
<sequence>MSSNYGGRAVPVAMGEPDPALVEKVLRKHQLLERKRRENDLANVSFLGDLSYLRERQTAGGACVDRVLTLPRSTTTCATIIRRLGLRPSEIGEPLLAARVCAGSHHCGLPIRREEYVGFRESRKEQPH</sequence>
<protein>
    <submittedName>
        <fullName evidence="1">Uncharacterized protein</fullName>
    </submittedName>
</protein>
<accession>A0AAN8FEG2</accession>